<sequence length="398" mass="45832">MPDNNRENLISLIDWLSFTVKTMAHESEHGTIRTAVTVNDVCMLLNIPESEFVDMPRGLHGYHYQKVCGDIRILYGGTGDMGIHVQMSGQGCRQWETYFGDQWDALIEELLNHDAKISRIDLAVDDIRYHDDKPYFKVGDLIRKAKKGLCRSKWRSAQPTEKIKLADGSSHGKTIYYGSPTSKMQLRIYEKNFERVNAGKELEEGLTAWNRIELQLSDDRAQTTAEFITKGTTTGEIIFGILSHYINYVDDNGDSNKARWPISEFWLDFLNDAAKLRLASKAPDKTIPIKEGWLHNQVSATQAEVWYAMGSPGEEYFVDMMERGLLKMSEAQWKRAEAFREMMEVERAHDIAGRAKRYDQYRENRDLAIAEHQKRLAQQHYEHEKRDAGTSQSPDLKK</sequence>
<dbReference type="AlphaFoldDB" id="A0A5M9WYK1"/>
<keyword evidence="4" id="KW-0396">Initiation factor</keyword>
<dbReference type="OrthoDB" id="2067664at2"/>
<name>A0A5M9WYK1_PAEAM</name>
<dbReference type="InterPro" id="IPR040819">
    <property type="entry name" value="Rol_Rep_N"/>
</dbReference>
<evidence type="ECO:0000259" key="2">
    <source>
        <dbReference type="Pfam" id="PF02486"/>
    </source>
</evidence>
<keyword evidence="4" id="KW-0648">Protein biosynthesis</keyword>
<dbReference type="EMBL" id="RIAS01000015">
    <property type="protein sequence ID" value="KAA8786602.1"/>
    <property type="molecule type" value="Genomic_DNA"/>
</dbReference>
<feature type="compositionally biased region" description="Basic and acidic residues" evidence="1">
    <location>
        <begin position="372"/>
        <end position="388"/>
    </location>
</feature>
<dbReference type="Pfam" id="PF02486">
    <property type="entry name" value="Rep_trans"/>
    <property type="match status" value="1"/>
</dbReference>
<evidence type="ECO:0000259" key="3">
    <source>
        <dbReference type="Pfam" id="PF18106"/>
    </source>
</evidence>
<gene>
    <name evidence="4" type="ORF">EC604_22495</name>
</gene>
<organism evidence="4 5">
    <name type="scientific">Paenibacillus amylolyticus</name>
    <dbReference type="NCBI Taxonomy" id="1451"/>
    <lineage>
        <taxon>Bacteria</taxon>
        <taxon>Bacillati</taxon>
        <taxon>Bacillota</taxon>
        <taxon>Bacilli</taxon>
        <taxon>Bacillales</taxon>
        <taxon>Paenibacillaceae</taxon>
        <taxon>Paenibacillus</taxon>
    </lineage>
</organism>
<reference evidence="4 5" key="1">
    <citation type="journal article" date="2019" name="J. Ind. Microbiol. Biotechnol.">
        <title>Paenibacillus amylolyticus 27C64 has a diverse set of carbohydrate-active enzymes and complete pectin deconstruction system.</title>
        <authorList>
            <person name="Keggi C."/>
            <person name="Doran-Peterson J."/>
        </authorList>
    </citation>
    <scope>NUCLEOTIDE SEQUENCE [LARGE SCALE GENOMIC DNA]</scope>
    <source>
        <strain evidence="4 5">27C64</strain>
    </source>
</reference>
<proteinExistence type="predicted"/>
<feature type="domain" description="Replication initiation protein-like C-terminal" evidence="2">
    <location>
        <begin position="115"/>
        <end position="319"/>
    </location>
</feature>
<accession>A0A5M9WYK1</accession>
<dbReference type="InterPro" id="IPR003491">
    <property type="entry name" value="REP-like_C"/>
</dbReference>
<dbReference type="GO" id="GO:0003743">
    <property type="term" value="F:translation initiation factor activity"/>
    <property type="evidence" value="ECO:0007669"/>
    <property type="project" value="UniProtKB-KW"/>
</dbReference>
<feature type="domain" description="Rolling Circle replication initiation protein N-terminal" evidence="3">
    <location>
        <begin position="43"/>
        <end position="102"/>
    </location>
</feature>
<evidence type="ECO:0000313" key="4">
    <source>
        <dbReference type="EMBL" id="KAA8786602.1"/>
    </source>
</evidence>
<evidence type="ECO:0000256" key="1">
    <source>
        <dbReference type="SAM" id="MobiDB-lite"/>
    </source>
</evidence>
<dbReference type="Proteomes" id="UP000323664">
    <property type="component" value="Unassembled WGS sequence"/>
</dbReference>
<protein>
    <submittedName>
        <fullName evidence="4">Replication initiation factor domain-containing protein</fullName>
    </submittedName>
</protein>
<evidence type="ECO:0000313" key="5">
    <source>
        <dbReference type="Proteomes" id="UP000323664"/>
    </source>
</evidence>
<feature type="compositionally biased region" description="Polar residues" evidence="1">
    <location>
        <begin position="389"/>
        <end position="398"/>
    </location>
</feature>
<dbReference type="RefSeq" id="WP_123066306.1">
    <property type="nucleotide sequence ID" value="NZ_RIAS01000015.1"/>
</dbReference>
<comment type="caution">
    <text evidence="4">The sequence shown here is derived from an EMBL/GenBank/DDBJ whole genome shotgun (WGS) entry which is preliminary data.</text>
</comment>
<dbReference type="Pfam" id="PF18106">
    <property type="entry name" value="Rol_Rep_N"/>
    <property type="match status" value="1"/>
</dbReference>
<feature type="region of interest" description="Disordered" evidence="1">
    <location>
        <begin position="372"/>
        <end position="398"/>
    </location>
</feature>